<dbReference type="AlphaFoldDB" id="A0A0C5AYD4"/>
<protein>
    <recommendedName>
        <fullName evidence="2">DUF5658 domain-containing protein</fullName>
    </recommendedName>
</protein>
<keyword evidence="1" id="KW-1133">Transmembrane helix</keyword>
<gene>
    <name evidence="3" type="ORF">pBPS091</name>
</gene>
<organism evidence="3">
    <name type="scientific">Burkholderia pseudomallei</name>
    <name type="common">Pseudomonas pseudomallei</name>
    <dbReference type="NCBI Taxonomy" id="28450"/>
    <lineage>
        <taxon>Bacteria</taxon>
        <taxon>Pseudomonadati</taxon>
        <taxon>Pseudomonadota</taxon>
        <taxon>Betaproteobacteria</taxon>
        <taxon>Burkholderiales</taxon>
        <taxon>Burkholderiaceae</taxon>
        <taxon>Burkholderia</taxon>
        <taxon>pseudomallei group</taxon>
    </lineage>
</organism>
<evidence type="ECO:0000256" key="1">
    <source>
        <dbReference type="SAM" id="Phobius"/>
    </source>
</evidence>
<dbReference type="EMBL" id="KF418775">
    <property type="protein sequence ID" value="AJL34974.1"/>
    <property type="molecule type" value="Genomic_DNA"/>
</dbReference>
<dbReference type="Pfam" id="PF18902">
    <property type="entry name" value="DUF5658"/>
    <property type="match status" value="1"/>
</dbReference>
<name>A0A0C5AYD4_BURPE</name>
<sequence length="110" mass="12556">MRIDQRTSMISRYRTPSLLGVVAVLQILDWHSTLTAGHTRGEANKIVNWLVQWMSFACVVSIIKVISLTMLLVGFLYWRKHKGLYELEFALCLSVVTVVYGGVVFNNYFA</sequence>
<keyword evidence="3" id="KW-0614">Plasmid</keyword>
<evidence type="ECO:0000259" key="2">
    <source>
        <dbReference type="Pfam" id="PF18902"/>
    </source>
</evidence>
<feature type="transmembrane region" description="Helical" evidence="1">
    <location>
        <begin position="89"/>
        <end position="109"/>
    </location>
</feature>
<evidence type="ECO:0000313" key="3">
    <source>
        <dbReference type="EMBL" id="AJL34974.1"/>
    </source>
</evidence>
<geneLocation type="plasmid" evidence="3">
    <name>pBPSE01</name>
</geneLocation>
<keyword evidence="1" id="KW-0812">Transmembrane</keyword>
<dbReference type="InterPro" id="IPR043717">
    <property type="entry name" value="DUF5658"/>
</dbReference>
<accession>A0A0C5AYD4</accession>
<reference evidence="3" key="1">
    <citation type="submission" date="2013-07" db="EMBL/GenBank/DDBJ databases">
        <title>Complete sequence of a native Burkholderia pseudomallei plasmid.</title>
        <authorList>
            <person name="Stone J.K."/>
            <person name="Bollig M.C."/>
            <person name="Gibbons H.S."/>
            <person name="Mayo M."/>
            <person name="Currie B.J."/>
            <person name="Keim P."/>
            <person name="Tuanyok A."/>
        </authorList>
    </citation>
    <scope>NUCLEOTIDE SEQUENCE</scope>
    <source>
        <strain evidence="3">MSHR1950</strain>
        <plasmid evidence="3">pBPSE01</plasmid>
    </source>
</reference>
<keyword evidence="1" id="KW-0472">Membrane</keyword>
<feature type="domain" description="DUF5658" evidence="2">
    <location>
        <begin position="21"/>
        <end position="108"/>
    </location>
</feature>
<feature type="transmembrane region" description="Helical" evidence="1">
    <location>
        <begin position="53"/>
        <end position="77"/>
    </location>
</feature>
<proteinExistence type="predicted"/>